<dbReference type="GO" id="GO:0005524">
    <property type="term" value="F:ATP binding"/>
    <property type="evidence" value="ECO:0007669"/>
    <property type="project" value="UniProtKB-KW"/>
</dbReference>
<feature type="transmembrane region" description="Helical" evidence="14">
    <location>
        <begin position="7"/>
        <end position="27"/>
    </location>
</feature>
<evidence type="ECO:0000256" key="10">
    <source>
        <dbReference type="ARBA" id="ARBA00022989"/>
    </source>
</evidence>
<dbReference type="PRINTS" id="PR00344">
    <property type="entry name" value="BCTRLSENSOR"/>
</dbReference>
<dbReference type="PROSITE" id="PS50109">
    <property type="entry name" value="HIS_KIN"/>
    <property type="match status" value="1"/>
</dbReference>
<dbReference type="GO" id="GO:0016020">
    <property type="term" value="C:membrane"/>
    <property type="evidence" value="ECO:0007669"/>
    <property type="project" value="UniProtKB-SubCell"/>
</dbReference>
<dbReference type="InterPro" id="IPR035965">
    <property type="entry name" value="PAS-like_dom_sf"/>
</dbReference>
<dbReference type="FunFam" id="1.10.287.130:FF:000004">
    <property type="entry name" value="Ethylene receptor 1"/>
    <property type="match status" value="1"/>
</dbReference>
<dbReference type="InterPro" id="IPR003594">
    <property type="entry name" value="HATPase_dom"/>
</dbReference>
<dbReference type="EMBL" id="ADCP02000002">
    <property type="protein sequence ID" value="EFV46138.1"/>
    <property type="molecule type" value="Genomic_DNA"/>
</dbReference>
<evidence type="ECO:0000256" key="11">
    <source>
        <dbReference type="ARBA" id="ARBA00023012"/>
    </source>
</evidence>
<dbReference type="InterPro" id="IPR036890">
    <property type="entry name" value="HATPase_C_sf"/>
</dbReference>
<evidence type="ECO:0000259" key="18">
    <source>
        <dbReference type="PROSITE" id="PS50113"/>
    </source>
</evidence>
<evidence type="ECO:0000256" key="1">
    <source>
        <dbReference type="ARBA" id="ARBA00000085"/>
    </source>
</evidence>
<dbReference type="SMART" id="SM00388">
    <property type="entry name" value="HisKA"/>
    <property type="match status" value="1"/>
</dbReference>
<evidence type="ECO:0000256" key="4">
    <source>
        <dbReference type="ARBA" id="ARBA00022553"/>
    </source>
</evidence>
<dbReference type="Pfam" id="PF13426">
    <property type="entry name" value="PAS_9"/>
    <property type="match status" value="1"/>
</dbReference>
<evidence type="ECO:0000256" key="12">
    <source>
        <dbReference type="ARBA" id="ARBA00023136"/>
    </source>
</evidence>
<evidence type="ECO:0000313" key="19">
    <source>
        <dbReference type="EMBL" id="EFV46138.1"/>
    </source>
</evidence>
<dbReference type="HOGENOM" id="CLU_000445_114_21_7"/>
<dbReference type="FunFam" id="3.30.565.10:FF:000010">
    <property type="entry name" value="Sensor histidine kinase RcsC"/>
    <property type="match status" value="1"/>
</dbReference>
<dbReference type="SUPFAM" id="SSF52172">
    <property type="entry name" value="CheY-like"/>
    <property type="match status" value="1"/>
</dbReference>
<organism evidence="19 20">
    <name type="scientific">Bilophila wadsworthia (strain 3_1_6)</name>
    <dbReference type="NCBI Taxonomy" id="563192"/>
    <lineage>
        <taxon>Bacteria</taxon>
        <taxon>Pseudomonadati</taxon>
        <taxon>Thermodesulfobacteriota</taxon>
        <taxon>Desulfovibrionia</taxon>
        <taxon>Desulfovibrionales</taxon>
        <taxon>Desulfovibrionaceae</taxon>
        <taxon>Bilophila</taxon>
    </lineage>
</organism>
<dbReference type="InterPro" id="IPR000014">
    <property type="entry name" value="PAS"/>
</dbReference>
<dbReference type="STRING" id="563192.HMPREF0179_00053"/>
<feature type="domain" description="Histidine kinase" evidence="15">
    <location>
        <begin position="628"/>
        <end position="849"/>
    </location>
</feature>
<keyword evidence="8" id="KW-0418">Kinase</keyword>
<dbReference type="Gene3D" id="1.10.287.130">
    <property type="match status" value="1"/>
</dbReference>
<dbReference type="CDD" id="cd18774">
    <property type="entry name" value="PDC2_HK_sensor"/>
    <property type="match status" value="1"/>
</dbReference>
<dbReference type="SUPFAM" id="SSF47384">
    <property type="entry name" value="Homodimeric domain of signal transducing histidine kinase"/>
    <property type="match status" value="1"/>
</dbReference>
<dbReference type="CDD" id="cd00130">
    <property type="entry name" value="PAS"/>
    <property type="match status" value="2"/>
</dbReference>
<dbReference type="Gene3D" id="3.30.565.10">
    <property type="entry name" value="Histidine kinase-like ATPase, C-terminal domain"/>
    <property type="match status" value="1"/>
</dbReference>
<evidence type="ECO:0000256" key="3">
    <source>
        <dbReference type="ARBA" id="ARBA00012438"/>
    </source>
</evidence>
<dbReference type="InterPro" id="IPR004358">
    <property type="entry name" value="Sig_transdc_His_kin-like_C"/>
</dbReference>
<dbReference type="Pfam" id="PF08447">
    <property type="entry name" value="PAS_3"/>
    <property type="match status" value="1"/>
</dbReference>
<dbReference type="InterPro" id="IPR005467">
    <property type="entry name" value="His_kinase_dom"/>
</dbReference>
<dbReference type="SMART" id="SM00091">
    <property type="entry name" value="PAS"/>
    <property type="match status" value="2"/>
</dbReference>
<keyword evidence="4 13" id="KW-0597">Phosphoprotein</keyword>
<dbReference type="Proteomes" id="UP000006034">
    <property type="component" value="Unassembled WGS sequence"/>
</dbReference>
<dbReference type="Pfam" id="PF02518">
    <property type="entry name" value="HATPase_c"/>
    <property type="match status" value="1"/>
</dbReference>
<keyword evidence="12 14" id="KW-0472">Membrane</keyword>
<dbReference type="Gene3D" id="3.30.450.20">
    <property type="entry name" value="PAS domain"/>
    <property type="match status" value="3"/>
</dbReference>
<comment type="caution">
    <text evidence="19">The sequence shown here is derived from an EMBL/GenBank/DDBJ whole genome shotgun (WGS) entry which is preliminary data.</text>
</comment>
<dbReference type="RefSeq" id="WP_005023925.1">
    <property type="nucleotide sequence ID" value="NZ_KE150239.1"/>
</dbReference>
<dbReference type="InterPro" id="IPR001789">
    <property type="entry name" value="Sig_transdc_resp-reg_receiver"/>
</dbReference>
<keyword evidence="20" id="KW-1185">Reference proteome</keyword>
<protein>
    <recommendedName>
        <fullName evidence="3">histidine kinase</fullName>
        <ecNumber evidence="3">2.7.13.3</ecNumber>
    </recommendedName>
</protein>
<dbReference type="AlphaFoldDB" id="E5Y1J4"/>
<dbReference type="CDD" id="cd00082">
    <property type="entry name" value="HisKA"/>
    <property type="match status" value="1"/>
</dbReference>
<feature type="domain" description="PAS" evidence="17">
    <location>
        <begin position="456"/>
        <end position="528"/>
    </location>
</feature>
<dbReference type="GeneID" id="78087147"/>
<feature type="domain" description="PAC" evidence="18">
    <location>
        <begin position="390"/>
        <end position="441"/>
    </location>
</feature>
<evidence type="ECO:0000256" key="14">
    <source>
        <dbReference type="SAM" id="Phobius"/>
    </source>
</evidence>
<dbReference type="InterPro" id="IPR000700">
    <property type="entry name" value="PAS-assoc_C"/>
</dbReference>
<evidence type="ECO:0000259" key="15">
    <source>
        <dbReference type="PROSITE" id="PS50109"/>
    </source>
</evidence>
<evidence type="ECO:0000256" key="13">
    <source>
        <dbReference type="PROSITE-ProRule" id="PRU00169"/>
    </source>
</evidence>
<dbReference type="SUPFAM" id="SSF55785">
    <property type="entry name" value="PYP-like sensor domain (PAS domain)"/>
    <property type="match status" value="2"/>
</dbReference>
<dbReference type="SMART" id="SM00448">
    <property type="entry name" value="REC"/>
    <property type="match status" value="1"/>
</dbReference>
<evidence type="ECO:0000256" key="6">
    <source>
        <dbReference type="ARBA" id="ARBA00022692"/>
    </source>
</evidence>
<sequence length="988" mass="109281">MPKRLTLFAPVLLAVVLSIGIMAWFGYHNAKDILEQELVAHQKMIAQSAVDAIHTYFTGITENVETLAASGPIRRLLKNPDSAEEMDSARRLTRLFIRHQSDMPNLNLLNKNGQIILSSTTAMPGITRSVRTDFSDIDRPSFGSTTNGDGKVMAYVSAPVRSDGERGGERIGEVVVIIDLENFLQSWKRTASIAPSDGYFHIINAQGKVLASWNSEAPPDNMLSPGKQNIFHQPEGQLIRFASRDRHTSLGIWFPIPSTDWRILMAVNENKILGPANILRDGTLTISGATGLLLLLLVWVLLSSLTRQIREKNLQLDAISSHLLGGLLITRLDRSFTILYANDGYLNMVGYTRSQLRKEKRNAAVSLCASEERNATMQAIFSQLSQNGMLSLEHRLQRRDGTRLWALIRGRQVNDPELGQIGVWVIIDVTEQKETQLAFERQSCELETLVQQVSASENRLKFLVDSASIPLWSTDLETGLISYNEHVCRMLGWPEGVLHMTLPDFLLRCHPDDVEHVRNVFESFSAEDAGGTLEYEYRVRDGNGNWRWILVKGQKAINPLTHKAERVGIVIDNHARKQEALDTLQRAAELEAQVQTRTAELAARNAELLKSQQEALEATRAKSEFLATMSHEIRTPMNGIIGLTYLALQRECPAAIADYLAKIDVTAKTLLRIINDILDFSKVESGKMDFEEIPFTLSEVLDNTLQMFTHAVREKGLSLRFDVGEGVPQSLVGDPTRLGQILLNLVGNAMKFTHEGSVTLFVRCVETDQQTVTLGFAVRDTGIGIPADKLPSLFQPFIQADMSVSRRYGGTGLGLAIARVLVQHMGGTIHVRSVVGKGSTFSFTLRFRRPAAVLKGAESTAPGNTPAPLDGLRVLLAEDNDINQIVATEILKMKGIAVDVASNGLEAVDMARSGAYDVILMDIQMPELDGIEATRRIRAFLPDIPIIAMTAHTMKGDAEKCLEAGMQDHIAKPIDPETLFAALQRARG</sequence>
<dbReference type="PROSITE" id="PS50113">
    <property type="entry name" value="PAC"/>
    <property type="match status" value="1"/>
</dbReference>
<dbReference type="eggNOG" id="COG0642">
    <property type="taxonomic scope" value="Bacteria"/>
</dbReference>
<dbReference type="Gene3D" id="3.40.50.2300">
    <property type="match status" value="1"/>
</dbReference>
<reference evidence="19 20" key="1">
    <citation type="submission" date="2010-10" db="EMBL/GenBank/DDBJ databases">
        <authorList>
            <consortium name="The Broad Institute Genome Sequencing Platform"/>
            <person name="Ward D."/>
            <person name="Earl A."/>
            <person name="Feldgarden M."/>
            <person name="Young S.K."/>
            <person name="Gargeya S."/>
            <person name="Zeng Q."/>
            <person name="Alvarado L."/>
            <person name="Berlin A."/>
            <person name="Bochicchio J."/>
            <person name="Chapman S.B."/>
            <person name="Chen Z."/>
            <person name="Freedman E."/>
            <person name="Gellesch M."/>
            <person name="Goldberg J."/>
            <person name="Griggs A."/>
            <person name="Gujja S."/>
            <person name="Heilman E."/>
            <person name="Heiman D."/>
            <person name="Howarth C."/>
            <person name="Mehta T."/>
            <person name="Neiman D."/>
            <person name="Pearson M."/>
            <person name="Roberts A."/>
            <person name="Saif S."/>
            <person name="Shea T."/>
            <person name="Shenoy N."/>
            <person name="Sisk P."/>
            <person name="Stolte C."/>
            <person name="Sykes S."/>
            <person name="White J."/>
            <person name="Yandava C."/>
            <person name="Allen-Vercoe E."/>
            <person name="Sibley C."/>
            <person name="Ambrose C.E."/>
            <person name="Strauss J."/>
            <person name="Daigneault M."/>
            <person name="Haas B."/>
            <person name="Nusbaum C."/>
            <person name="Birren B."/>
        </authorList>
    </citation>
    <scope>NUCLEOTIDE SEQUENCE [LARGE SCALE GENOMIC DNA]</scope>
    <source>
        <strain evidence="19 20">3_1_6</strain>
    </source>
</reference>
<keyword evidence="5" id="KW-0808">Transferase</keyword>
<evidence type="ECO:0000256" key="5">
    <source>
        <dbReference type="ARBA" id="ARBA00022679"/>
    </source>
</evidence>
<evidence type="ECO:0000259" key="16">
    <source>
        <dbReference type="PROSITE" id="PS50110"/>
    </source>
</evidence>
<keyword evidence="7" id="KW-0547">Nucleotide-binding</keyword>
<dbReference type="InterPro" id="IPR036097">
    <property type="entry name" value="HisK_dim/P_sf"/>
</dbReference>
<comment type="catalytic activity">
    <reaction evidence="1">
        <text>ATP + protein L-histidine = ADP + protein N-phospho-L-histidine.</text>
        <dbReference type="EC" id="2.7.13.3"/>
    </reaction>
</comment>
<dbReference type="EC" id="2.7.13.3" evidence="3"/>
<dbReference type="CDD" id="cd17546">
    <property type="entry name" value="REC_hyHK_CKI1_RcsC-like"/>
    <property type="match status" value="1"/>
</dbReference>
<dbReference type="PROSITE" id="PS50112">
    <property type="entry name" value="PAS"/>
    <property type="match status" value="1"/>
</dbReference>
<reference evidence="19 20" key="2">
    <citation type="submission" date="2013-04" db="EMBL/GenBank/DDBJ databases">
        <title>The Genome Sequence of Bilophila wadsworthia 3_1_6.</title>
        <authorList>
            <consortium name="The Broad Institute Genomics Platform"/>
            <person name="Earl A."/>
            <person name="Ward D."/>
            <person name="Feldgarden M."/>
            <person name="Gevers D."/>
            <person name="Sibley C."/>
            <person name="Strauss J."/>
            <person name="Allen-Vercoe E."/>
            <person name="Walker B."/>
            <person name="Young S."/>
            <person name="Zeng Q."/>
            <person name="Gargeya S."/>
            <person name="Fitzgerald M."/>
            <person name="Haas B."/>
            <person name="Abouelleil A."/>
            <person name="Allen A.W."/>
            <person name="Alvarado L."/>
            <person name="Arachchi H.M."/>
            <person name="Berlin A.M."/>
            <person name="Chapman S.B."/>
            <person name="Gainer-Dewar J."/>
            <person name="Goldberg J."/>
            <person name="Griggs A."/>
            <person name="Gujja S."/>
            <person name="Hansen M."/>
            <person name="Howarth C."/>
            <person name="Imamovic A."/>
            <person name="Ireland A."/>
            <person name="Larimer J."/>
            <person name="McCowan C."/>
            <person name="Murphy C."/>
            <person name="Pearson M."/>
            <person name="Poon T.W."/>
            <person name="Priest M."/>
            <person name="Roberts A."/>
            <person name="Saif S."/>
            <person name="Shea T."/>
            <person name="Sisk P."/>
            <person name="Sykes S."/>
            <person name="Wortman J."/>
            <person name="Nusbaum C."/>
            <person name="Birren B."/>
        </authorList>
    </citation>
    <scope>NUCLEOTIDE SEQUENCE [LARGE SCALE GENOMIC DNA]</scope>
    <source>
        <strain evidence="19 20">3_1_6</strain>
    </source>
</reference>
<evidence type="ECO:0000313" key="20">
    <source>
        <dbReference type="Proteomes" id="UP000006034"/>
    </source>
</evidence>
<dbReference type="GO" id="GO:0000155">
    <property type="term" value="F:phosphorelay sensor kinase activity"/>
    <property type="evidence" value="ECO:0007669"/>
    <property type="project" value="InterPro"/>
</dbReference>
<dbReference type="PANTHER" id="PTHR45339:SF1">
    <property type="entry name" value="HYBRID SIGNAL TRANSDUCTION HISTIDINE KINASE J"/>
    <property type="match status" value="1"/>
</dbReference>
<evidence type="ECO:0000256" key="2">
    <source>
        <dbReference type="ARBA" id="ARBA00004370"/>
    </source>
</evidence>
<dbReference type="Pfam" id="PF00072">
    <property type="entry name" value="Response_reg"/>
    <property type="match status" value="1"/>
</dbReference>
<evidence type="ECO:0000259" key="17">
    <source>
        <dbReference type="PROSITE" id="PS50112"/>
    </source>
</evidence>
<feature type="modified residue" description="4-aspartylphosphate" evidence="13">
    <location>
        <position position="922"/>
    </location>
</feature>
<dbReference type="SUPFAM" id="SSF55874">
    <property type="entry name" value="ATPase domain of HSP90 chaperone/DNA topoisomerase II/histidine kinase"/>
    <property type="match status" value="1"/>
</dbReference>
<dbReference type="Pfam" id="PF00512">
    <property type="entry name" value="HisKA"/>
    <property type="match status" value="1"/>
</dbReference>
<feature type="domain" description="Response regulatory" evidence="16">
    <location>
        <begin position="873"/>
        <end position="987"/>
    </location>
</feature>
<keyword evidence="10 14" id="KW-1133">Transmembrane helix</keyword>
<accession>E5Y1J4</accession>
<dbReference type="CDD" id="cd16922">
    <property type="entry name" value="HATPase_EvgS-ArcB-TorS-like"/>
    <property type="match status" value="1"/>
</dbReference>
<evidence type="ECO:0000256" key="9">
    <source>
        <dbReference type="ARBA" id="ARBA00022840"/>
    </source>
</evidence>
<comment type="subcellular location">
    <subcellularLocation>
        <location evidence="2">Membrane</location>
    </subcellularLocation>
</comment>
<dbReference type="NCBIfam" id="TIGR00229">
    <property type="entry name" value="sensory_box"/>
    <property type="match status" value="2"/>
</dbReference>
<name>E5Y1J4_BILW3</name>
<dbReference type="OrthoDB" id="5291616at2"/>
<dbReference type="InterPro" id="IPR011006">
    <property type="entry name" value="CheY-like_superfamily"/>
</dbReference>
<keyword evidence="9" id="KW-0067">ATP-binding</keyword>
<keyword evidence="11" id="KW-0902">Two-component regulatory system</keyword>
<gene>
    <name evidence="19" type="ORF">HMPREF0179_00053</name>
</gene>
<dbReference type="PROSITE" id="PS50110">
    <property type="entry name" value="RESPONSE_REGULATORY"/>
    <property type="match status" value="1"/>
</dbReference>
<dbReference type="InterPro" id="IPR001610">
    <property type="entry name" value="PAC"/>
</dbReference>
<dbReference type="InterPro" id="IPR013655">
    <property type="entry name" value="PAS_fold_3"/>
</dbReference>
<evidence type="ECO:0000256" key="8">
    <source>
        <dbReference type="ARBA" id="ARBA00022777"/>
    </source>
</evidence>
<dbReference type="SMART" id="SM00387">
    <property type="entry name" value="HATPase_c"/>
    <property type="match status" value="1"/>
</dbReference>
<dbReference type="SMART" id="SM00086">
    <property type="entry name" value="PAC"/>
    <property type="match status" value="2"/>
</dbReference>
<dbReference type="PANTHER" id="PTHR45339">
    <property type="entry name" value="HYBRID SIGNAL TRANSDUCTION HISTIDINE KINASE J"/>
    <property type="match status" value="1"/>
</dbReference>
<dbReference type="InterPro" id="IPR003661">
    <property type="entry name" value="HisK_dim/P_dom"/>
</dbReference>
<proteinExistence type="predicted"/>
<keyword evidence="6 14" id="KW-0812">Transmembrane</keyword>
<evidence type="ECO:0000256" key="7">
    <source>
        <dbReference type="ARBA" id="ARBA00022741"/>
    </source>
</evidence>